<proteinExistence type="predicted"/>
<reference evidence="1" key="1">
    <citation type="submission" date="2022-08" db="EMBL/GenBank/DDBJ databases">
        <authorList>
            <person name="Zhang D."/>
        </authorList>
    </citation>
    <scope>NUCLEOTIDE SEQUENCE</scope>
    <source>
        <strain evidence="1">XJ19-11</strain>
    </source>
</reference>
<gene>
    <name evidence="1" type="ORF">NU887_15020</name>
</gene>
<sequence>MSKYKLKLLLHIVFCGSLLFGCNSKPIDKNVEIILVGDSEPQFLSKIIDNIEYIVFENPNKPFVKADKLFVFDGGIILADFWSNHTLFRYDQNGKFINPIGRFGEGPGEYVQITDVDFDESNNNLIVVSRNHLITYSIEDEFIDEIELRNRPYKFLKLDGEKYLFYFPEVLAPELRAGIDRAILYNYSTDLDSLEPIFDPVFPEKINGMGEKNNLFKLGETVLFSSNFCDTIYMLSKDGIEKKFFLDFGSEQNDLSKLYGLSIPDLVKVLNGEAFKNISIHMPHLFGNSRYLTSAFRKKTGFDFFVYDMKDKIPYLSSKSVNDVDGGLGFGIIKRMDDDYFYSFFEPEEILQHYEKNIDQLKDQDNNFTKLATQITRDDFLILAKYKLKK</sequence>
<comment type="caution">
    <text evidence="1">The sequence shown here is derived from an EMBL/GenBank/DDBJ whole genome shotgun (WGS) entry which is preliminary data.</text>
</comment>
<protein>
    <submittedName>
        <fullName evidence="1">6-bladed beta-propeller</fullName>
    </submittedName>
</protein>
<accession>A0A9X2T3G9</accession>
<dbReference type="EMBL" id="JANSUY010000014">
    <property type="protein sequence ID" value="MCR9016355.1"/>
    <property type="molecule type" value="Genomic_DNA"/>
</dbReference>
<keyword evidence="2" id="KW-1185">Reference proteome</keyword>
<name>A0A9X2T3G9_9BACT</name>
<evidence type="ECO:0000313" key="2">
    <source>
        <dbReference type="Proteomes" id="UP001142175"/>
    </source>
</evidence>
<dbReference type="RefSeq" id="WP_258424202.1">
    <property type="nucleotide sequence ID" value="NZ_JANSUY010000014.1"/>
</dbReference>
<organism evidence="1 2">
    <name type="scientific">Aquiflexum gelatinilyticum</name>
    <dbReference type="NCBI Taxonomy" id="2961943"/>
    <lineage>
        <taxon>Bacteria</taxon>
        <taxon>Pseudomonadati</taxon>
        <taxon>Bacteroidota</taxon>
        <taxon>Cytophagia</taxon>
        <taxon>Cytophagales</taxon>
        <taxon>Cyclobacteriaceae</taxon>
        <taxon>Aquiflexum</taxon>
    </lineage>
</organism>
<dbReference type="Gene3D" id="2.120.10.30">
    <property type="entry name" value="TolB, C-terminal domain"/>
    <property type="match status" value="1"/>
</dbReference>
<dbReference type="PROSITE" id="PS51257">
    <property type="entry name" value="PROKAR_LIPOPROTEIN"/>
    <property type="match status" value="1"/>
</dbReference>
<dbReference type="InterPro" id="IPR011042">
    <property type="entry name" value="6-blade_b-propeller_TolB-like"/>
</dbReference>
<dbReference type="AlphaFoldDB" id="A0A9X2T3G9"/>
<dbReference type="Pfam" id="PF17170">
    <property type="entry name" value="DUF5128"/>
    <property type="match status" value="1"/>
</dbReference>
<dbReference type="Proteomes" id="UP001142175">
    <property type="component" value="Unassembled WGS sequence"/>
</dbReference>
<evidence type="ECO:0000313" key="1">
    <source>
        <dbReference type="EMBL" id="MCR9016355.1"/>
    </source>
</evidence>